<protein>
    <submittedName>
        <fullName evidence="2">Uncharacterized protein</fullName>
    </submittedName>
</protein>
<accession>A0A2P2R464</accession>
<feature type="signal peptide" evidence="1">
    <location>
        <begin position="1"/>
        <end position="18"/>
    </location>
</feature>
<dbReference type="EMBL" id="GGEC01093588">
    <property type="protein sequence ID" value="MBX74072.1"/>
    <property type="molecule type" value="Transcribed_RNA"/>
</dbReference>
<name>A0A2P2R464_RHIMU</name>
<proteinExistence type="predicted"/>
<feature type="chain" id="PRO_5015131773" evidence="1">
    <location>
        <begin position="19"/>
        <end position="43"/>
    </location>
</feature>
<reference evidence="2" key="1">
    <citation type="submission" date="2018-02" db="EMBL/GenBank/DDBJ databases">
        <title>Rhizophora mucronata_Transcriptome.</title>
        <authorList>
            <person name="Meera S.P."/>
            <person name="Sreeshan A."/>
            <person name="Augustine A."/>
        </authorList>
    </citation>
    <scope>NUCLEOTIDE SEQUENCE</scope>
    <source>
        <tissue evidence="2">Leaf</tissue>
    </source>
</reference>
<organism evidence="2">
    <name type="scientific">Rhizophora mucronata</name>
    <name type="common">Asiatic mangrove</name>
    <dbReference type="NCBI Taxonomy" id="61149"/>
    <lineage>
        <taxon>Eukaryota</taxon>
        <taxon>Viridiplantae</taxon>
        <taxon>Streptophyta</taxon>
        <taxon>Embryophyta</taxon>
        <taxon>Tracheophyta</taxon>
        <taxon>Spermatophyta</taxon>
        <taxon>Magnoliopsida</taxon>
        <taxon>eudicotyledons</taxon>
        <taxon>Gunneridae</taxon>
        <taxon>Pentapetalae</taxon>
        <taxon>rosids</taxon>
        <taxon>fabids</taxon>
        <taxon>Malpighiales</taxon>
        <taxon>Rhizophoraceae</taxon>
        <taxon>Rhizophora</taxon>
    </lineage>
</organism>
<keyword evidence="1" id="KW-0732">Signal</keyword>
<sequence length="43" mass="4743">MQLSATVSVLLALPICQATRQILPAIFHTVQSFLPILLQESHI</sequence>
<evidence type="ECO:0000256" key="1">
    <source>
        <dbReference type="SAM" id="SignalP"/>
    </source>
</evidence>
<evidence type="ECO:0000313" key="2">
    <source>
        <dbReference type="EMBL" id="MBX74072.1"/>
    </source>
</evidence>
<dbReference type="AlphaFoldDB" id="A0A2P2R464"/>